<evidence type="ECO:0000256" key="1">
    <source>
        <dbReference type="SAM" id="MobiDB-lite"/>
    </source>
</evidence>
<dbReference type="EMBL" id="JAHRIP010048051">
    <property type="protein sequence ID" value="MEQ2299413.1"/>
    <property type="molecule type" value="Genomic_DNA"/>
</dbReference>
<dbReference type="Proteomes" id="UP001469553">
    <property type="component" value="Unassembled WGS sequence"/>
</dbReference>
<comment type="caution">
    <text evidence="2">The sequence shown here is derived from an EMBL/GenBank/DDBJ whole genome shotgun (WGS) entry which is preliminary data.</text>
</comment>
<proteinExistence type="predicted"/>
<accession>A0ABV0YZQ8</accession>
<evidence type="ECO:0000313" key="3">
    <source>
        <dbReference type="Proteomes" id="UP001469553"/>
    </source>
</evidence>
<organism evidence="2 3">
    <name type="scientific">Ameca splendens</name>
    <dbReference type="NCBI Taxonomy" id="208324"/>
    <lineage>
        <taxon>Eukaryota</taxon>
        <taxon>Metazoa</taxon>
        <taxon>Chordata</taxon>
        <taxon>Craniata</taxon>
        <taxon>Vertebrata</taxon>
        <taxon>Euteleostomi</taxon>
        <taxon>Actinopterygii</taxon>
        <taxon>Neopterygii</taxon>
        <taxon>Teleostei</taxon>
        <taxon>Neoteleostei</taxon>
        <taxon>Acanthomorphata</taxon>
        <taxon>Ovalentaria</taxon>
        <taxon>Atherinomorphae</taxon>
        <taxon>Cyprinodontiformes</taxon>
        <taxon>Goodeidae</taxon>
        <taxon>Ameca</taxon>
    </lineage>
</organism>
<gene>
    <name evidence="2" type="ORF">AMECASPLE_014886</name>
</gene>
<sequence length="104" mass="11901">KFHEQRETWRASAAKAEERREEDKAKSVQRAVIASLLKSKSPSVSINSQKLSQQRCTHTVKNAHNERQNRESEMTLRASTVMTSLITILFENNQPLASVMTNYL</sequence>
<reference evidence="2 3" key="1">
    <citation type="submission" date="2021-06" db="EMBL/GenBank/DDBJ databases">
        <authorList>
            <person name="Palmer J.M."/>
        </authorList>
    </citation>
    <scope>NUCLEOTIDE SEQUENCE [LARGE SCALE GENOMIC DNA]</scope>
    <source>
        <strain evidence="2 3">AS_MEX2019</strain>
        <tissue evidence="2">Muscle</tissue>
    </source>
</reference>
<keyword evidence="3" id="KW-1185">Reference proteome</keyword>
<protein>
    <submittedName>
        <fullName evidence="2">Uncharacterized protein</fullName>
    </submittedName>
</protein>
<feature type="non-terminal residue" evidence="2">
    <location>
        <position position="1"/>
    </location>
</feature>
<evidence type="ECO:0000313" key="2">
    <source>
        <dbReference type="EMBL" id="MEQ2299413.1"/>
    </source>
</evidence>
<feature type="region of interest" description="Disordered" evidence="1">
    <location>
        <begin position="1"/>
        <end position="26"/>
    </location>
</feature>
<name>A0ABV0YZQ8_9TELE</name>